<dbReference type="AlphaFoldDB" id="A0AAW0AW13"/>
<evidence type="ECO:0008006" key="4">
    <source>
        <dbReference type="Google" id="ProtNLM"/>
    </source>
</evidence>
<evidence type="ECO:0000313" key="2">
    <source>
        <dbReference type="EMBL" id="KAK7016899.1"/>
    </source>
</evidence>
<feature type="region of interest" description="Disordered" evidence="1">
    <location>
        <begin position="529"/>
        <end position="552"/>
    </location>
</feature>
<accession>A0AAW0AW13</accession>
<reference evidence="2 3" key="1">
    <citation type="journal article" date="2024" name="J Genomics">
        <title>Draft genome sequencing and assembly of Favolaschia claudopus CIRM-BRFM 2984 isolated from oak limbs.</title>
        <authorList>
            <person name="Navarro D."/>
            <person name="Drula E."/>
            <person name="Chaduli D."/>
            <person name="Cazenave R."/>
            <person name="Ahrendt S."/>
            <person name="Wang J."/>
            <person name="Lipzen A."/>
            <person name="Daum C."/>
            <person name="Barry K."/>
            <person name="Grigoriev I.V."/>
            <person name="Favel A."/>
            <person name="Rosso M.N."/>
            <person name="Martin F."/>
        </authorList>
    </citation>
    <scope>NUCLEOTIDE SEQUENCE [LARGE SCALE GENOMIC DNA]</scope>
    <source>
        <strain evidence="2 3">CIRM-BRFM 2984</strain>
    </source>
</reference>
<sequence length="552" mass="62330">MSTLLSRTGSMFSGSSHFTVVGGTFNNVTKSYNSTPIPDSIFPYNVRSILVGDINLGREVCINDGSGVVELRRGRRGARRLYSAKIGGQDMVVAMYHGNDAEKNWRRDIALYMTIRHPNIIQIYGAARSPADVHITAFHDHLIPLQRFLNFHRQSPMRRVYTYTAMLCAVQTFFYSTFHYHLDGEDCTMLIRQPTGQLCIDLFPSDISMGIYGSVDTINRPDKMPLLGTPDERSTIVEALTLVQYHDICNCHLGTRLGSERIFSAGPVNLGAVMSLTLWEEQIDSMWEEQVVESTEIATLPNSELDFGGCSWHVNGLWAGEIMNNGWTRFSSGEAAGTTISRGAWMLEQQRTNWLSQANYIFSRLGIESNFDQYFLVDHVLFEVKISANVSTCPPKGFLFLCPWQDFRSQSGSSSLSSSWPEYPIFWSLDPLGRQRLNAKQASKLGFPSLQFYSLFGAQSWDESVYVGLDQFHQAKGFNPKSQDAAMYLGHPLYQFPFKQEARLAHGELPYSLKTIDVELGVNQAINNKCPRHEEDDGKQTQLLENQTREIH</sequence>
<proteinExistence type="predicted"/>
<comment type="caution">
    <text evidence="2">The sequence shown here is derived from an EMBL/GenBank/DDBJ whole genome shotgun (WGS) entry which is preliminary data.</text>
</comment>
<organism evidence="2 3">
    <name type="scientific">Favolaschia claudopus</name>
    <dbReference type="NCBI Taxonomy" id="2862362"/>
    <lineage>
        <taxon>Eukaryota</taxon>
        <taxon>Fungi</taxon>
        <taxon>Dikarya</taxon>
        <taxon>Basidiomycota</taxon>
        <taxon>Agaricomycotina</taxon>
        <taxon>Agaricomycetes</taxon>
        <taxon>Agaricomycetidae</taxon>
        <taxon>Agaricales</taxon>
        <taxon>Marasmiineae</taxon>
        <taxon>Mycenaceae</taxon>
        <taxon>Favolaschia</taxon>
    </lineage>
</organism>
<dbReference type="EMBL" id="JAWWNJ010000049">
    <property type="protein sequence ID" value="KAK7016899.1"/>
    <property type="molecule type" value="Genomic_DNA"/>
</dbReference>
<gene>
    <name evidence="2" type="ORF">R3P38DRAFT_2541235</name>
</gene>
<evidence type="ECO:0000256" key="1">
    <source>
        <dbReference type="SAM" id="MobiDB-lite"/>
    </source>
</evidence>
<dbReference type="Proteomes" id="UP001362999">
    <property type="component" value="Unassembled WGS sequence"/>
</dbReference>
<name>A0AAW0AW13_9AGAR</name>
<keyword evidence="3" id="KW-1185">Reference proteome</keyword>
<evidence type="ECO:0000313" key="3">
    <source>
        <dbReference type="Proteomes" id="UP001362999"/>
    </source>
</evidence>
<protein>
    <recommendedName>
        <fullName evidence="4">Protein kinase domain-containing protein</fullName>
    </recommendedName>
</protein>